<organism evidence="3 4">
    <name type="scientific">Prototheca wickerhamii</name>
    <dbReference type="NCBI Taxonomy" id="3111"/>
    <lineage>
        <taxon>Eukaryota</taxon>
        <taxon>Viridiplantae</taxon>
        <taxon>Chlorophyta</taxon>
        <taxon>core chlorophytes</taxon>
        <taxon>Trebouxiophyceae</taxon>
        <taxon>Chlorellales</taxon>
        <taxon>Chlorellaceae</taxon>
        <taxon>Prototheca</taxon>
    </lineage>
</organism>
<comment type="caution">
    <text evidence="3">The sequence shown here is derived from an EMBL/GenBank/DDBJ whole genome shotgun (WGS) entry which is preliminary data.</text>
</comment>
<proteinExistence type="predicted"/>
<name>A0AAD9IJL7_PROWI</name>
<evidence type="ECO:0000313" key="3">
    <source>
        <dbReference type="EMBL" id="KAK2078415.1"/>
    </source>
</evidence>
<dbReference type="PROSITE" id="PS51925">
    <property type="entry name" value="SWIB_MDM2"/>
    <property type="match status" value="1"/>
</dbReference>
<keyword evidence="4" id="KW-1185">Reference proteome</keyword>
<dbReference type="InterPro" id="IPR036885">
    <property type="entry name" value="SWIB_MDM2_dom_sf"/>
</dbReference>
<sequence>MSTEPNTAPAAVPPLVTHQIVDMQQQRALAAHQARLLATKKPLGSGVALRTALQRPDSSRKGGVQKKRKQGNIRLSDKVRALIPSSALLFELQAVEQRVDALLARKKGELQDMQASFRRGAPGSAQASGTVRRRLRIYAFTEHFHQAAAAAPGDGDAPAGVGVAPPPTADQPSWALHVQGRLLTAGDGPSGAGAAAPAGRLPFTHYVRRLSVRLDPALYPGSSGNVSWDRARHDVEDRESFVVRRAGSTPSSATVTLELNHVPPLYRPSPALASLLGLEGLHSLPYILQMLWGYVKKRRLFEATPQSPVVRCDEALQAVTGKPSVSLSALQETVRAQVSPPEPITFEVPIPLSGPSPSPPACYDVLTEVPLSAAIPPWASPDEQTAAELEACDAALSTAVEAAGEAARRRAFLLGFAASPVDAIDRLIAAQARDLRVSVGGDALEVLPPSQAYTELWVQDAALRVMGAKASRGPVAKQ</sequence>
<dbReference type="AlphaFoldDB" id="A0AAD9IJL7"/>
<reference evidence="3" key="1">
    <citation type="submission" date="2021-01" db="EMBL/GenBank/DDBJ databases">
        <authorList>
            <person name="Eckstrom K.M.E."/>
        </authorList>
    </citation>
    <scope>NUCLEOTIDE SEQUENCE</scope>
    <source>
        <strain evidence="3">UVCC 0001</strain>
    </source>
</reference>
<accession>A0AAD9IJL7</accession>
<feature type="compositionally biased region" description="Low complexity" evidence="1">
    <location>
        <begin position="150"/>
        <end position="163"/>
    </location>
</feature>
<dbReference type="EMBL" id="JASFZW010000004">
    <property type="protein sequence ID" value="KAK2078415.1"/>
    <property type="molecule type" value="Genomic_DNA"/>
</dbReference>
<evidence type="ECO:0000259" key="2">
    <source>
        <dbReference type="PROSITE" id="PS51925"/>
    </source>
</evidence>
<dbReference type="InterPro" id="IPR003121">
    <property type="entry name" value="SWIB_MDM2_domain"/>
</dbReference>
<evidence type="ECO:0000256" key="1">
    <source>
        <dbReference type="SAM" id="MobiDB-lite"/>
    </source>
</evidence>
<gene>
    <name evidence="3" type="ORF">QBZ16_003255</name>
</gene>
<protein>
    <recommendedName>
        <fullName evidence="2">DM2 domain-containing protein</fullName>
    </recommendedName>
</protein>
<feature type="domain" description="DM2" evidence="2">
    <location>
        <begin position="261"/>
        <end position="340"/>
    </location>
</feature>
<dbReference type="Proteomes" id="UP001255856">
    <property type="component" value="Unassembled WGS sequence"/>
</dbReference>
<evidence type="ECO:0000313" key="4">
    <source>
        <dbReference type="Proteomes" id="UP001255856"/>
    </source>
</evidence>
<dbReference type="Pfam" id="PF02201">
    <property type="entry name" value="SWIB"/>
    <property type="match status" value="1"/>
</dbReference>
<dbReference type="Gene3D" id="1.10.245.10">
    <property type="entry name" value="SWIB/MDM2 domain"/>
    <property type="match status" value="1"/>
</dbReference>
<dbReference type="PANTHER" id="PTHR13844">
    <property type="entry name" value="SWI/SNF-RELATED MATRIX-ASSOCIATED ACTIN-DEPENDENT REGULATOR OF CHROMATIN SUBFAMILY D"/>
    <property type="match status" value="1"/>
</dbReference>
<feature type="region of interest" description="Disordered" evidence="1">
    <location>
        <begin position="150"/>
        <end position="169"/>
    </location>
</feature>
<dbReference type="SUPFAM" id="SSF47592">
    <property type="entry name" value="SWIB/MDM2 domain"/>
    <property type="match status" value="1"/>
</dbReference>